<organism evidence="2 3">
    <name type="scientific">Helianthus annuus</name>
    <name type="common">Common sunflower</name>
    <dbReference type="NCBI Taxonomy" id="4232"/>
    <lineage>
        <taxon>Eukaryota</taxon>
        <taxon>Viridiplantae</taxon>
        <taxon>Streptophyta</taxon>
        <taxon>Embryophyta</taxon>
        <taxon>Tracheophyta</taxon>
        <taxon>Spermatophyta</taxon>
        <taxon>Magnoliopsida</taxon>
        <taxon>eudicotyledons</taxon>
        <taxon>Gunneridae</taxon>
        <taxon>Pentapetalae</taxon>
        <taxon>asterids</taxon>
        <taxon>campanulids</taxon>
        <taxon>Asterales</taxon>
        <taxon>Asteraceae</taxon>
        <taxon>Asteroideae</taxon>
        <taxon>Heliantheae alliance</taxon>
        <taxon>Heliantheae</taxon>
        <taxon>Helianthus</taxon>
    </lineage>
</organism>
<evidence type="ECO:0000313" key="2">
    <source>
        <dbReference type="EMBL" id="KAF5768573.1"/>
    </source>
</evidence>
<dbReference type="EMBL" id="MNCJ02000329">
    <property type="protein sequence ID" value="KAF5768573.1"/>
    <property type="molecule type" value="Genomic_DNA"/>
</dbReference>
<sequence length="58" mass="7021">MQISHHLFIFLLMQISHHHWTMQPRTLLRKLEHKVTTIFCILQQHSTFNLALDKKLLC</sequence>
<reference evidence="2" key="1">
    <citation type="journal article" date="2017" name="Nature">
        <title>The sunflower genome provides insights into oil metabolism, flowering and Asterid evolution.</title>
        <authorList>
            <person name="Badouin H."/>
            <person name="Gouzy J."/>
            <person name="Grassa C.J."/>
            <person name="Murat F."/>
            <person name="Staton S.E."/>
            <person name="Cottret L."/>
            <person name="Lelandais-Briere C."/>
            <person name="Owens G.L."/>
            <person name="Carrere S."/>
            <person name="Mayjonade B."/>
            <person name="Legrand L."/>
            <person name="Gill N."/>
            <person name="Kane N.C."/>
            <person name="Bowers J.E."/>
            <person name="Hubner S."/>
            <person name="Bellec A."/>
            <person name="Berard A."/>
            <person name="Berges H."/>
            <person name="Blanchet N."/>
            <person name="Boniface M.C."/>
            <person name="Brunel D."/>
            <person name="Catrice O."/>
            <person name="Chaidir N."/>
            <person name="Claudel C."/>
            <person name="Donnadieu C."/>
            <person name="Faraut T."/>
            <person name="Fievet G."/>
            <person name="Helmstetter N."/>
            <person name="King M."/>
            <person name="Knapp S.J."/>
            <person name="Lai Z."/>
            <person name="Le Paslier M.C."/>
            <person name="Lippi Y."/>
            <person name="Lorenzon L."/>
            <person name="Mandel J.R."/>
            <person name="Marage G."/>
            <person name="Marchand G."/>
            <person name="Marquand E."/>
            <person name="Bret-Mestries E."/>
            <person name="Morien E."/>
            <person name="Nambeesan S."/>
            <person name="Nguyen T."/>
            <person name="Pegot-Espagnet P."/>
            <person name="Pouilly N."/>
            <person name="Raftis F."/>
            <person name="Sallet E."/>
            <person name="Schiex T."/>
            <person name="Thomas J."/>
            <person name="Vandecasteele C."/>
            <person name="Vares D."/>
            <person name="Vear F."/>
            <person name="Vautrin S."/>
            <person name="Crespi M."/>
            <person name="Mangin B."/>
            <person name="Burke J.M."/>
            <person name="Salse J."/>
            <person name="Munos S."/>
            <person name="Vincourt P."/>
            <person name="Rieseberg L.H."/>
            <person name="Langlade N.B."/>
        </authorList>
    </citation>
    <scope>NUCLEOTIDE SEQUENCE</scope>
    <source>
        <tissue evidence="2">Leaves</tissue>
    </source>
</reference>
<dbReference type="Proteomes" id="UP000215914">
    <property type="component" value="Unassembled WGS sequence"/>
</dbReference>
<feature type="signal peptide" evidence="1">
    <location>
        <begin position="1"/>
        <end position="21"/>
    </location>
</feature>
<dbReference type="Gramene" id="mRNA:HanXRQr2_Chr14g0637961">
    <property type="protein sequence ID" value="CDS:HanXRQr2_Chr14g0637961.1"/>
    <property type="gene ID" value="HanXRQr2_Chr14g0637961"/>
</dbReference>
<evidence type="ECO:0000256" key="1">
    <source>
        <dbReference type="SAM" id="SignalP"/>
    </source>
</evidence>
<name>A0A9K3E846_HELAN</name>
<comment type="caution">
    <text evidence="2">The sequence shown here is derived from an EMBL/GenBank/DDBJ whole genome shotgun (WGS) entry which is preliminary data.</text>
</comment>
<feature type="chain" id="PRO_5039922146" evidence="1">
    <location>
        <begin position="22"/>
        <end position="58"/>
    </location>
</feature>
<keyword evidence="1" id="KW-0732">Signal</keyword>
<dbReference type="AlphaFoldDB" id="A0A9K3E846"/>
<accession>A0A9K3E846</accession>
<evidence type="ECO:0000313" key="3">
    <source>
        <dbReference type="Proteomes" id="UP000215914"/>
    </source>
</evidence>
<protein>
    <submittedName>
        <fullName evidence="2">Uncharacterized protein</fullName>
    </submittedName>
</protein>
<gene>
    <name evidence="2" type="ORF">HanXRQr2_Chr14g0637961</name>
</gene>
<keyword evidence="3" id="KW-1185">Reference proteome</keyword>
<reference evidence="2" key="2">
    <citation type="submission" date="2020-06" db="EMBL/GenBank/DDBJ databases">
        <title>Helianthus annuus Genome sequencing and assembly Release 2.</title>
        <authorList>
            <person name="Gouzy J."/>
            <person name="Langlade N."/>
            <person name="Munos S."/>
        </authorList>
    </citation>
    <scope>NUCLEOTIDE SEQUENCE</scope>
    <source>
        <tissue evidence="2">Leaves</tissue>
    </source>
</reference>
<proteinExistence type="predicted"/>